<comment type="catalytic activity">
    <reaction evidence="16 17 19">
        <text>(6S)-NADPHX + ADP = AMP + phosphate + NADPH + H(+)</text>
        <dbReference type="Rhea" id="RHEA:32235"/>
        <dbReference type="ChEBI" id="CHEBI:15378"/>
        <dbReference type="ChEBI" id="CHEBI:43474"/>
        <dbReference type="ChEBI" id="CHEBI:57783"/>
        <dbReference type="ChEBI" id="CHEBI:64076"/>
        <dbReference type="ChEBI" id="CHEBI:456215"/>
        <dbReference type="ChEBI" id="CHEBI:456216"/>
        <dbReference type="EC" id="4.2.1.136"/>
    </reaction>
</comment>
<dbReference type="InterPro" id="IPR017953">
    <property type="entry name" value="Carbohydrate_kinase_pred_CS"/>
</dbReference>
<dbReference type="NCBIfam" id="TIGR00197">
    <property type="entry name" value="yjeF_nterm"/>
    <property type="match status" value="1"/>
</dbReference>
<dbReference type="RefSeq" id="WP_090018689.1">
    <property type="nucleotide sequence ID" value="NZ_FNCE01000002.1"/>
</dbReference>
<comment type="catalytic activity">
    <reaction evidence="2 18 19">
        <text>(6R)-NADPHX = (6S)-NADPHX</text>
        <dbReference type="Rhea" id="RHEA:32227"/>
        <dbReference type="ChEBI" id="CHEBI:64076"/>
        <dbReference type="ChEBI" id="CHEBI:64077"/>
        <dbReference type="EC" id="5.1.99.6"/>
    </reaction>
</comment>
<comment type="function">
    <text evidence="17">Catalyzes the dehydration of the S-form of NAD(P)HX at the expense of ADP, which is converted to AMP. Together with NAD(P)HX epimerase, which catalyzes the epimerization of the S- and R-forms, the enzyme allows the repair of both epimers of NAD(P)HX, a damaged form of NAD(P)H that is a result of enzymatic or heat-dependent hydration.</text>
</comment>
<evidence type="ECO:0000256" key="18">
    <source>
        <dbReference type="HAMAP-Rule" id="MF_01966"/>
    </source>
</evidence>
<dbReference type="EMBL" id="FNCE01000002">
    <property type="protein sequence ID" value="SDF69412.1"/>
    <property type="molecule type" value="Genomic_DNA"/>
</dbReference>
<evidence type="ECO:0000256" key="6">
    <source>
        <dbReference type="ARBA" id="ARBA00022741"/>
    </source>
</evidence>
<evidence type="ECO:0000256" key="7">
    <source>
        <dbReference type="ARBA" id="ARBA00022840"/>
    </source>
</evidence>
<evidence type="ECO:0000256" key="4">
    <source>
        <dbReference type="ARBA" id="ARBA00009524"/>
    </source>
</evidence>
<evidence type="ECO:0000259" key="21">
    <source>
        <dbReference type="PROSITE" id="PS51385"/>
    </source>
</evidence>
<comment type="function">
    <text evidence="14 19">Bifunctional enzyme that catalyzes the epimerization of the S- and R-forms of NAD(P)HX and the dehydration of the S-form of NAD(P)HX at the expense of ADP, which is converted to AMP. This allows the repair of both epimers of NAD(P)HX, a damaged form of NAD(P)H that is a result of enzymatic or heat-dependent hydration.</text>
</comment>
<evidence type="ECO:0000256" key="12">
    <source>
        <dbReference type="ARBA" id="ARBA00023239"/>
    </source>
</evidence>
<feature type="binding site" evidence="18">
    <location>
        <position position="153"/>
    </location>
    <ligand>
        <name>(6S)-NADPHX</name>
        <dbReference type="ChEBI" id="CHEBI:64076"/>
    </ligand>
</feature>
<sequence length="503" mass="51416">MRARCELLTTDQMYRADRAAMDGGVSGVTLMENAGRAVAHTLDGRVPRGRVTVVCGPGNNGGDGFGAARHLRAMGWHVRVALLGETSKLKGDAAHHAGLWDGTVEDLSPDVLADADAVVDALFGAGLTRPLEGAPQAVVAEVNRRGLPTVAVDVPSGVRGDDGSVLGDTAVRAFATTTFFRKKPGHLLLPGAELCGEVELADIGIPEHVLDAIAPQTVANDPAVWGAHWPWRERAAHKYRYGHAVVFGGATTTGAGRLAAHAALRAGAGLVSVAAPREALPVYAAESASLITVPLEAEAAAADILADARRNALLLGPGAGVTQTTEARARALLASGRSVVLDADALTVFEGRREAIAAERAGTAVLTPHEGEFRRLFPELDGDKLTRARAAAAETGAVVVLKGSDTVIAAPDGRAAINANAPPELATGGAGDVLSGIVLGALAQGLPGFEAACAGVWLHGQAAQGFGPGLIASDLPPRLPGALQALARRQPGSLPKRHGRQAG</sequence>
<dbReference type="PIRSF" id="PIRSF017184">
    <property type="entry name" value="Nnr"/>
    <property type="match status" value="1"/>
</dbReference>
<evidence type="ECO:0000256" key="13">
    <source>
        <dbReference type="ARBA" id="ARBA00023268"/>
    </source>
</evidence>
<dbReference type="STRING" id="1082479.SAMN05216241_10234"/>
<evidence type="ECO:0000256" key="19">
    <source>
        <dbReference type="PIRNR" id="PIRNR017184"/>
    </source>
</evidence>
<dbReference type="SUPFAM" id="SSF53613">
    <property type="entry name" value="Ribokinase-like"/>
    <property type="match status" value="1"/>
</dbReference>
<evidence type="ECO:0000313" key="23">
    <source>
        <dbReference type="Proteomes" id="UP000199415"/>
    </source>
</evidence>
<comment type="catalytic activity">
    <reaction evidence="15 17 19">
        <text>(6S)-NADHX + ADP = AMP + phosphate + NADH + H(+)</text>
        <dbReference type="Rhea" id="RHEA:32223"/>
        <dbReference type="ChEBI" id="CHEBI:15378"/>
        <dbReference type="ChEBI" id="CHEBI:43474"/>
        <dbReference type="ChEBI" id="CHEBI:57945"/>
        <dbReference type="ChEBI" id="CHEBI:64074"/>
        <dbReference type="ChEBI" id="CHEBI:456215"/>
        <dbReference type="ChEBI" id="CHEBI:456216"/>
        <dbReference type="EC" id="4.2.1.136"/>
    </reaction>
</comment>
<keyword evidence="11 18" id="KW-0413">Isomerase</keyword>
<dbReference type="GO" id="GO:0110051">
    <property type="term" value="P:metabolite repair"/>
    <property type="evidence" value="ECO:0007669"/>
    <property type="project" value="TreeGrafter"/>
</dbReference>
<feature type="binding site" evidence="17">
    <location>
        <position position="255"/>
    </location>
    <ligand>
        <name>(6S)-NADPHX</name>
        <dbReference type="ChEBI" id="CHEBI:64076"/>
    </ligand>
</feature>
<protein>
    <recommendedName>
        <fullName evidence="19">Bifunctional NAD(P)H-hydrate repair enzyme</fullName>
    </recommendedName>
    <alternativeName>
        <fullName evidence="19">Nicotinamide nucleotide repair protein</fullName>
    </alternativeName>
    <domain>
        <recommendedName>
            <fullName evidence="19">ADP-dependent (S)-NAD(P)H-hydrate dehydratase</fullName>
            <ecNumber evidence="19">4.2.1.136</ecNumber>
        </recommendedName>
        <alternativeName>
            <fullName evidence="19">ADP-dependent NAD(P)HX dehydratase</fullName>
        </alternativeName>
    </domain>
    <domain>
        <recommendedName>
            <fullName evidence="19">NAD(P)H-hydrate epimerase</fullName>
            <ecNumber evidence="19">5.1.99.6</ecNumber>
        </recommendedName>
    </domain>
</protein>
<organism evidence="22 23">
    <name type="scientific">Limimonas halophila</name>
    <dbReference type="NCBI Taxonomy" id="1082479"/>
    <lineage>
        <taxon>Bacteria</taxon>
        <taxon>Pseudomonadati</taxon>
        <taxon>Pseudomonadota</taxon>
        <taxon>Alphaproteobacteria</taxon>
        <taxon>Rhodospirillales</taxon>
        <taxon>Rhodovibrionaceae</taxon>
        <taxon>Limimonas</taxon>
    </lineage>
</organism>
<evidence type="ECO:0000256" key="8">
    <source>
        <dbReference type="ARBA" id="ARBA00022857"/>
    </source>
</evidence>
<dbReference type="InterPro" id="IPR000631">
    <property type="entry name" value="CARKD"/>
</dbReference>
<dbReference type="InterPro" id="IPR036652">
    <property type="entry name" value="YjeF_N_dom_sf"/>
</dbReference>
<keyword evidence="6 17" id="KW-0547">Nucleotide-binding</keyword>
<dbReference type="OrthoDB" id="9806925at2"/>
<keyword evidence="8 17" id="KW-0521">NADP</keyword>
<keyword evidence="10 17" id="KW-0520">NAD</keyword>
<evidence type="ECO:0000256" key="10">
    <source>
        <dbReference type="ARBA" id="ARBA00023027"/>
    </source>
</evidence>
<dbReference type="Proteomes" id="UP000199415">
    <property type="component" value="Unassembled WGS sequence"/>
</dbReference>
<keyword evidence="13" id="KW-0511">Multifunctional enzyme</keyword>
<dbReference type="InterPro" id="IPR004443">
    <property type="entry name" value="YjeF_N_dom"/>
</dbReference>
<comment type="function">
    <text evidence="18">Catalyzes the epimerization of the S- and R-forms of NAD(P)HX, a damaged form of NAD(P)H that is a result of enzymatic or heat-dependent hydration. This is a prerequisite for the S-specific NAD(P)H-hydrate dehydratase to allow the repair of both epimers of NAD(P)HX.</text>
</comment>
<dbReference type="HAMAP" id="MF_01966">
    <property type="entry name" value="NADHX_epimerase"/>
    <property type="match status" value="1"/>
</dbReference>
<evidence type="ECO:0000256" key="2">
    <source>
        <dbReference type="ARBA" id="ARBA00000909"/>
    </source>
</evidence>
<evidence type="ECO:0000256" key="9">
    <source>
        <dbReference type="ARBA" id="ARBA00022958"/>
    </source>
</evidence>
<evidence type="ECO:0000313" key="22">
    <source>
        <dbReference type="EMBL" id="SDF69412.1"/>
    </source>
</evidence>
<evidence type="ECO:0000256" key="14">
    <source>
        <dbReference type="ARBA" id="ARBA00025153"/>
    </source>
</evidence>
<proteinExistence type="inferred from homology"/>
<feature type="binding site" evidence="17">
    <location>
        <position position="369"/>
    </location>
    <ligand>
        <name>(6S)-NADPHX</name>
        <dbReference type="ChEBI" id="CHEBI:64076"/>
    </ligand>
</feature>
<dbReference type="PROSITE" id="PS51383">
    <property type="entry name" value="YJEF_C_3"/>
    <property type="match status" value="1"/>
</dbReference>
<dbReference type="EC" id="4.2.1.136" evidence="19"/>
<dbReference type="Gene3D" id="3.40.1190.20">
    <property type="match status" value="1"/>
</dbReference>
<dbReference type="NCBIfam" id="TIGR00196">
    <property type="entry name" value="yjeF_cterm"/>
    <property type="match status" value="1"/>
</dbReference>
<accession>A0A1G7N630</accession>
<dbReference type="HAMAP" id="MF_01965">
    <property type="entry name" value="NADHX_dehydratase"/>
    <property type="match status" value="1"/>
</dbReference>
<dbReference type="PROSITE" id="PS51385">
    <property type="entry name" value="YJEF_N"/>
    <property type="match status" value="1"/>
</dbReference>
<comment type="similarity">
    <text evidence="17">Belongs to the NnrD/CARKD family.</text>
</comment>
<dbReference type="GO" id="GO:0046872">
    <property type="term" value="F:metal ion binding"/>
    <property type="evidence" value="ECO:0007669"/>
    <property type="project" value="UniProtKB-UniRule"/>
</dbReference>
<comment type="similarity">
    <text evidence="18">Belongs to the NnrE/AIBP family.</text>
</comment>
<feature type="domain" description="YjeF N-terminal" evidence="21">
    <location>
        <begin position="13"/>
        <end position="211"/>
    </location>
</feature>
<keyword evidence="23" id="KW-1185">Reference proteome</keyword>
<feature type="binding site" evidence="17">
    <location>
        <begin position="402"/>
        <end position="406"/>
    </location>
    <ligand>
        <name>AMP</name>
        <dbReference type="ChEBI" id="CHEBI:456215"/>
    </ligand>
</feature>
<dbReference type="SUPFAM" id="SSF64153">
    <property type="entry name" value="YjeF N-terminal domain-like"/>
    <property type="match status" value="1"/>
</dbReference>
<comment type="catalytic activity">
    <reaction evidence="1 18 19">
        <text>(6R)-NADHX = (6S)-NADHX</text>
        <dbReference type="Rhea" id="RHEA:32215"/>
        <dbReference type="ChEBI" id="CHEBI:64074"/>
        <dbReference type="ChEBI" id="CHEBI:64075"/>
        <dbReference type="EC" id="5.1.99.6"/>
    </reaction>
</comment>
<name>A0A1G7N630_9PROT</name>
<evidence type="ECO:0000256" key="16">
    <source>
        <dbReference type="ARBA" id="ARBA00049209"/>
    </source>
</evidence>
<evidence type="ECO:0000256" key="11">
    <source>
        <dbReference type="ARBA" id="ARBA00023235"/>
    </source>
</evidence>
<comment type="similarity">
    <text evidence="4 19">In the C-terminal section; belongs to the NnrD/CARKD family.</text>
</comment>
<dbReference type="Gene3D" id="3.40.50.10260">
    <property type="entry name" value="YjeF N-terminal domain"/>
    <property type="match status" value="1"/>
</dbReference>
<feature type="binding site" evidence="18">
    <location>
        <begin position="124"/>
        <end position="130"/>
    </location>
    <ligand>
        <name>(6S)-NADPHX</name>
        <dbReference type="ChEBI" id="CHEBI:64076"/>
    </ligand>
</feature>
<dbReference type="GO" id="GO:0046496">
    <property type="term" value="P:nicotinamide nucleotide metabolic process"/>
    <property type="evidence" value="ECO:0007669"/>
    <property type="project" value="UniProtKB-UniRule"/>
</dbReference>
<feature type="binding site" evidence="18">
    <location>
        <position position="156"/>
    </location>
    <ligand>
        <name>K(+)</name>
        <dbReference type="ChEBI" id="CHEBI:29103"/>
    </ligand>
</feature>
<dbReference type="GO" id="GO:0005524">
    <property type="term" value="F:ATP binding"/>
    <property type="evidence" value="ECO:0007669"/>
    <property type="project" value="UniProtKB-UniRule"/>
</dbReference>
<dbReference type="Pfam" id="PF03853">
    <property type="entry name" value="YjeF_N"/>
    <property type="match status" value="1"/>
</dbReference>
<comment type="cofactor">
    <cofactor evidence="18 19">
        <name>K(+)</name>
        <dbReference type="ChEBI" id="CHEBI:29103"/>
    </cofactor>
    <text evidence="18 19">Binds 1 potassium ion per subunit.</text>
</comment>
<feature type="binding site" evidence="17">
    <location>
        <position position="432"/>
    </location>
    <ligand>
        <name>(6S)-NADPHX</name>
        <dbReference type="ChEBI" id="CHEBI:64076"/>
    </ligand>
</feature>
<evidence type="ECO:0000256" key="5">
    <source>
        <dbReference type="ARBA" id="ARBA00022723"/>
    </source>
</evidence>
<comment type="cofactor">
    <cofactor evidence="17">
        <name>Mg(2+)</name>
        <dbReference type="ChEBI" id="CHEBI:18420"/>
    </cofactor>
</comment>
<reference evidence="22 23" key="1">
    <citation type="submission" date="2016-10" db="EMBL/GenBank/DDBJ databases">
        <authorList>
            <person name="de Groot N.N."/>
        </authorList>
    </citation>
    <scope>NUCLEOTIDE SEQUENCE [LARGE SCALE GENOMIC DNA]</scope>
    <source>
        <strain evidence="22 23">DSM 25584</strain>
    </source>
</reference>
<feature type="binding site" evidence="18">
    <location>
        <position position="60"/>
    </location>
    <ligand>
        <name>K(+)</name>
        <dbReference type="ChEBI" id="CHEBI:29103"/>
    </ligand>
</feature>
<comment type="similarity">
    <text evidence="3 19">In the N-terminal section; belongs to the NnrE/AIBP family.</text>
</comment>
<feature type="binding site" evidence="18">
    <location>
        <position position="120"/>
    </location>
    <ligand>
        <name>K(+)</name>
        <dbReference type="ChEBI" id="CHEBI:29103"/>
    </ligand>
</feature>
<dbReference type="InterPro" id="IPR029056">
    <property type="entry name" value="Ribokinase-like"/>
</dbReference>
<dbReference type="AlphaFoldDB" id="A0A1G7N630"/>
<dbReference type="PANTHER" id="PTHR12592">
    <property type="entry name" value="ATP-DEPENDENT (S)-NAD(P)H-HYDRATE DEHYDRATASE FAMILY MEMBER"/>
    <property type="match status" value="1"/>
</dbReference>
<evidence type="ECO:0000256" key="1">
    <source>
        <dbReference type="ARBA" id="ARBA00000013"/>
    </source>
</evidence>
<dbReference type="PROSITE" id="PS01050">
    <property type="entry name" value="YJEF_C_2"/>
    <property type="match status" value="1"/>
</dbReference>
<keyword evidence="9 18" id="KW-0630">Potassium</keyword>
<evidence type="ECO:0000256" key="15">
    <source>
        <dbReference type="ARBA" id="ARBA00048238"/>
    </source>
</evidence>
<feature type="domain" description="YjeF C-terminal" evidence="20">
    <location>
        <begin position="221"/>
        <end position="486"/>
    </location>
</feature>
<dbReference type="CDD" id="cd01171">
    <property type="entry name" value="YXKO-related"/>
    <property type="match status" value="1"/>
</dbReference>
<comment type="subunit">
    <text evidence="17">Homotetramer.</text>
</comment>
<keyword evidence="7 17" id="KW-0067">ATP-binding</keyword>
<feature type="binding site" evidence="18">
    <location>
        <begin position="59"/>
        <end position="63"/>
    </location>
    <ligand>
        <name>(6S)-NADPHX</name>
        <dbReference type="ChEBI" id="CHEBI:64076"/>
    </ligand>
</feature>
<dbReference type="GO" id="GO:0052855">
    <property type="term" value="F:ADP-dependent NAD(P)H-hydrate dehydratase activity"/>
    <property type="evidence" value="ECO:0007669"/>
    <property type="project" value="UniProtKB-UniRule"/>
</dbReference>
<dbReference type="InterPro" id="IPR030677">
    <property type="entry name" value="Nnr"/>
</dbReference>
<feature type="binding site" evidence="17">
    <location>
        <position position="431"/>
    </location>
    <ligand>
        <name>AMP</name>
        <dbReference type="ChEBI" id="CHEBI:456215"/>
    </ligand>
</feature>
<evidence type="ECO:0000256" key="17">
    <source>
        <dbReference type="HAMAP-Rule" id="MF_01965"/>
    </source>
</evidence>
<keyword evidence="5 18" id="KW-0479">Metal-binding</keyword>
<dbReference type="GO" id="GO:0052856">
    <property type="term" value="F:NAD(P)HX epimerase activity"/>
    <property type="evidence" value="ECO:0007669"/>
    <property type="project" value="UniProtKB-UniRule"/>
</dbReference>
<gene>
    <name evidence="17" type="primary">nnrD</name>
    <name evidence="18" type="synonym">nnrE</name>
    <name evidence="22" type="ORF">SAMN05216241_10234</name>
</gene>
<keyword evidence="12 17" id="KW-0456">Lyase</keyword>
<comment type="caution">
    <text evidence="18">Lacks conserved residue(s) required for the propagation of feature annotation.</text>
</comment>
<dbReference type="Pfam" id="PF01256">
    <property type="entry name" value="Carb_kinase"/>
    <property type="match status" value="1"/>
</dbReference>
<feature type="binding site" evidence="17">
    <location>
        <position position="318"/>
    </location>
    <ligand>
        <name>(6S)-NADPHX</name>
        <dbReference type="ChEBI" id="CHEBI:64076"/>
    </ligand>
</feature>
<dbReference type="PANTHER" id="PTHR12592:SF0">
    <property type="entry name" value="ATP-DEPENDENT (S)-NAD(P)H-HYDRATE DEHYDRATASE"/>
    <property type="match status" value="1"/>
</dbReference>
<evidence type="ECO:0000259" key="20">
    <source>
        <dbReference type="PROSITE" id="PS51383"/>
    </source>
</evidence>
<dbReference type="EC" id="5.1.99.6" evidence="19"/>
<evidence type="ECO:0000256" key="3">
    <source>
        <dbReference type="ARBA" id="ARBA00006001"/>
    </source>
</evidence>